<accession>A0AAV3VUW7</accession>
<dbReference type="RefSeq" id="WP_039770132.1">
    <property type="nucleotide sequence ID" value="NZ_BJLA01000001.1"/>
</dbReference>
<evidence type="ECO:0000313" key="2">
    <source>
        <dbReference type="Proteomes" id="UP000325212"/>
    </source>
</evidence>
<protein>
    <submittedName>
        <fullName evidence="1">Uncharacterized protein</fullName>
    </submittedName>
</protein>
<dbReference type="Proteomes" id="UP000325212">
    <property type="component" value="Unassembled WGS sequence"/>
</dbReference>
<name>A0AAV3VUW7_9CLOT</name>
<gene>
    <name evidence="1" type="ORF">CDIOL_03010</name>
</gene>
<comment type="caution">
    <text evidence="1">The sequence shown here is derived from an EMBL/GenBank/DDBJ whole genome shotgun (WGS) entry which is preliminary data.</text>
</comment>
<proteinExistence type="predicted"/>
<reference evidence="1 2" key="1">
    <citation type="submission" date="2019-06" db="EMBL/GenBank/DDBJ databases">
        <title>Draft genome sequence of Clostridium diolis DSM 15410.</title>
        <authorList>
            <person name="Kobayashi H."/>
            <person name="Tanizawa Y."/>
            <person name="Tohno M."/>
        </authorList>
    </citation>
    <scope>NUCLEOTIDE SEQUENCE [LARGE SCALE GENOMIC DNA]</scope>
    <source>
        <strain evidence="1 2">DSM 15410</strain>
    </source>
</reference>
<evidence type="ECO:0000313" key="1">
    <source>
        <dbReference type="EMBL" id="GEA29378.1"/>
    </source>
</evidence>
<dbReference type="EMBL" id="BJLA01000001">
    <property type="protein sequence ID" value="GEA29378.1"/>
    <property type="molecule type" value="Genomic_DNA"/>
</dbReference>
<organism evidence="1 2">
    <name type="scientific">Clostridium diolis</name>
    <dbReference type="NCBI Taxonomy" id="223919"/>
    <lineage>
        <taxon>Bacteria</taxon>
        <taxon>Bacillati</taxon>
        <taxon>Bacillota</taxon>
        <taxon>Clostridia</taxon>
        <taxon>Eubacteriales</taxon>
        <taxon>Clostridiaceae</taxon>
        <taxon>Clostridium</taxon>
    </lineage>
</organism>
<dbReference type="AlphaFoldDB" id="A0AAV3VUW7"/>
<sequence length="116" mass="13305">MYESKIQELIVSKGIDYCIISYLDNNGIKFLGEMSNLKEKDLPKQLFGDLDTITNLNNSLIGQEMPVTWKQGEVKGIVCKPKADVIIGLFYNEYRSLFDSIDFCNEITLELLKIFK</sequence>
<keyword evidence="2" id="KW-1185">Reference proteome</keyword>